<dbReference type="CDD" id="cd04477">
    <property type="entry name" value="RPA1N"/>
    <property type="match status" value="1"/>
</dbReference>
<dbReference type="PANTHER" id="PTHR23273:SF4">
    <property type="entry name" value="REPLICATION PROTEIN A OB DOMAIN-CONTAINING PROTEIN"/>
    <property type="match status" value="1"/>
</dbReference>
<dbReference type="SUPFAM" id="SSF57756">
    <property type="entry name" value="Retrovirus zinc finger-like domains"/>
    <property type="match status" value="2"/>
</dbReference>
<dbReference type="InterPro" id="IPR001878">
    <property type="entry name" value="Znf_CCHC"/>
</dbReference>
<dbReference type="GO" id="GO:0007140">
    <property type="term" value="P:male meiotic nuclear division"/>
    <property type="evidence" value="ECO:0007669"/>
    <property type="project" value="UniProtKB-ARBA"/>
</dbReference>
<dbReference type="InterPro" id="IPR036875">
    <property type="entry name" value="Znf_CCHC_sf"/>
</dbReference>
<evidence type="ECO:0000313" key="16">
    <source>
        <dbReference type="EMBL" id="KAK1692115.1"/>
    </source>
</evidence>
<comment type="subunit">
    <text evidence="13">Heterotrimer of RPA1, RPA2 and RPA3 (canonical replication protein A complex).</text>
</comment>
<dbReference type="NCBIfam" id="TIGR00617">
    <property type="entry name" value="rpa1"/>
    <property type="match status" value="1"/>
</dbReference>
<evidence type="ECO:0000256" key="6">
    <source>
        <dbReference type="ARBA" id="ARBA00022771"/>
    </source>
</evidence>
<dbReference type="CDD" id="cd04475">
    <property type="entry name" value="RPA1_DBD_B"/>
    <property type="match status" value="1"/>
</dbReference>
<keyword evidence="3 13" id="KW-0235">DNA replication</keyword>
<dbReference type="Pfam" id="PF04057">
    <property type="entry name" value="Rep-A_N"/>
    <property type="match status" value="1"/>
</dbReference>
<evidence type="ECO:0000259" key="15">
    <source>
        <dbReference type="PROSITE" id="PS50158"/>
    </source>
</evidence>
<evidence type="ECO:0000256" key="4">
    <source>
        <dbReference type="ARBA" id="ARBA00022723"/>
    </source>
</evidence>
<name>A0AAD8TU17_LOLMU</name>
<dbReference type="InterPro" id="IPR047192">
    <property type="entry name" value="Euk_RPA1_DBD_C"/>
</dbReference>
<accession>A0AAD8TU17</accession>
<dbReference type="Pfam" id="PF00098">
    <property type="entry name" value="zf-CCHC"/>
    <property type="match status" value="3"/>
</dbReference>
<gene>
    <name evidence="16" type="ORF">QYE76_008812</name>
</gene>
<protein>
    <recommendedName>
        <fullName evidence="13">Replication protein A subunit</fullName>
    </recommendedName>
</protein>
<evidence type="ECO:0000256" key="14">
    <source>
        <dbReference type="SAM" id="MobiDB-lite"/>
    </source>
</evidence>
<evidence type="ECO:0000256" key="10">
    <source>
        <dbReference type="ARBA" id="ARBA00023204"/>
    </source>
</evidence>
<evidence type="ECO:0000256" key="7">
    <source>
        <dbReference type="ARBA" id="ARBA00022833"/>
    </source>
</evidence>
<dbReference type="GO" id="GO:0008270">
    <property type="term" value="F:zinc ion binding"/>
    <property type="evidence" value="ECO:0007669"/>
    <property type="project" value="UniProtKB-KW"/>
</dbReference>
<evidence type="ECO:0000256" key="12">
    <source>
        <dbReference type="PROSITE-ProRule" id="PRU00047"/>
    </source>
</evidence>
<evidence type="ECO:0000256" key="1">
    <source>
        <dbReference type="ARBA" id="ARBA00004123"/>
    </source>
</evidence>
<dbReference type="InterPro" id="IPR013955">
    <property type="entry name" value="Rep_factor-A_C"/>
</dbReference>
<dbReference type="SMART" id="SM00343">
    <property type="entry name" value="ZnF_C2HC"/>
    <property type="match status" value="4"/>
</dbReference>
<dbReference type="GO" id="GO:0006289">
    <property type="term" value="P:nucleotide-excision repair"/>
    <property type="evidence" value="ECO:0007669"/>
    <property type="project" value="TreeGrafter"/>
</dbReference>
<evidence type="ECO:0000313" key="17">
    <source>
        <dbReference type="Proteomes" id="UP001231189"/>
    </source>
</evidence>
<dbReference type="PANTHER" id="PTHR23273">
    <property type="entry name" value="REPLICATION FACTOR A 1, RFA1"/>
    <property type="match status" value="1"/>
</dbReference>
<keyword evidence="5" id="KW-0227">DNA damage</keyword>
<keyword evidence="4 13" id="KW-0479">Metal-binding</keyword>
<dbReference type="CDD" id="cd04476">
    <property type="entry name" value="RPA1_DBD_C"/>
    <property type="match status" value="1"/>
</dbReference>
<dbReference type="GO" id="GO:0003684">
    <property type="term" value="F:damaged DNA binding"/>
    <property type="evidence" value="ECO:0007669"/>
    <property type="project" value="TreeGrafter"/>
</dbReference>
<keyword evidence="17" id="KW-1185">Reference proteome</keyword>
<dbReference type="InterPro" id="IPR007199">
    <property type="entry name" value="Rep_factor-A_N"/>
</dbReference>
<dbReference type="Proteomes" id="UP001231189">
    <property type="component" value="Unassembled WGS sequence"/>
</dbReference>
<keyword evidence="8 13" id="KW-0238">DNA-binding</keyword>
<comment type="function">
    <text evidence="13">Component of the replication protein A complex (RPA) required for DNA recombination, repair and replication. The activity of RPA is mediated by single-stranded DNA binding and protein interactions. Probably involved in repair of double-strand DNA breaks (DSBs) induced by genotoxic stresses.</text>
</comment>
<evidence type="ECO:0000256" key="9">
    <source>
        <dbReference type="ARBA" id="ARBA00023172"/>
    </source>
</evidence>
<evidence type="ECO:0000256" key="13">
    <source>
        <dbReference type="RuleBase" id="RU364130"/>
    </source>
</evidence>
<dbReference type="AlphaFoldDB" id="A0AAD8TU17"/>
<keyword evidence="7 13" id="KW-0862">Zinc</keyword>
<dbReference type="GO" id="GO:0005662">
    <property type="term" value="C:DNA replication factor A complex"/>
    <property type="evidence" value="ECO:0007669"/>
    <property type="project" value="TreeGrafter"/>
</dbReference>
<keyword evidence="11 13" id="KW-0539">Nucleus</keyword>
<dbReference type="EMBL" id="JAUUTY010000001">
    <property type="protein sequence ID" value="KAK1692115.1"/>
    <property type="molecule type" value="Genomic_DNA"/>
</dbReference>
<dbReference type="GO" id="GO:0043047">
    <property type="term" value="F:single-stranded telomeric DNA binding"/>
    <property type="evidence" value="ECO:0007669"/>
    <property type="project" value="TreeGrafter"/>
</dbReference>
<evidence type="ECO:0000256" key="3">
    <source>
        <dbReference type="ARBA" id="ARBA00022705"/>
    </source>
</evidence>
<evidence type="ECO:0000256" key="2">
    <source>
        <dbReference type="ARBA" id="ARBA00005690"/>
    </source>
</evidence>
<feature type="region of interest" description="Disordered" evidence="14">
    <location>
        <begin position="234"/>
        <end position="273"/>
    </location>
</feature>
<feature type="domain" description="CCHC-type" evidence="15">
    <location>
        <begin position="836"/>
        <end position="850"/>
    </location>
</feature>
<comment type="caution">
    <text evidence="16">The sequence shown here is derived from an EMBL/GenBank/DDBJ whole genome shotgun (WGS) entry which is preliminary data.</text>
</comment>
<comment type="subcellular location">
    <subcellularLocation>
        <location evidence="1 13">Nucleus</location>
    </subcellularLocation>
</comment>
<evidence type="ECO:0000256" key="5">
    <source>
        <dbReference type="ARBA" id="ARBA00022763"/>
    </source>
</evidence>
<dbReference type="PROSITE" id="PS50158">
    <property type="entry name" value="ZF_CCHC"/>
    <property type="match status" value="3"/>
</dbReference>
<keyword evidence="6 12" id="KW-0863">Zinc-finger</keyword>
<proteinExistence type="inferred from homology"/>
<sequence>MDAPQLTPGAVKEIWDLPDGPGNIKPVLQVADLRPVTTKSAAAAAAAAKQSERFRLLLSDGVHSQQSMLSTDHNHLVRDGSLRVGSIVHLQDITCNTIQKRRIIIVVKLDVLRSECDMIGTPKIYEKKIPEGQGPNLPANSAQANSGIYSGAPGMLGNAGSERVEQVANNLSYGAPYNGVHGPVNPSIGQTVEPVPNNVLSGGSYGTLSAHNTMNVNAVQPNSQRPILNSHQNQRFAVPGTGGSSGPPGNIYGRSAQPSYQQPAPAYRNSGPVARNEAAPRAIPISALNVYQNTWTIKARVTAKSHVKHFTNAKGPGKLFSFDLLDAHGGEIRAVCFSSIAQYDQFYDLIEVDKVYLISRGALRPAKKQFNHLNNDYEINLDNTSSIEVCSGDDSSIPRQQFNFREISEIANMDKGSMVDLLGVVTSVSPSSTFMRKNGVETQKRVLQLKDMSRCSVEITMWGDFCNAEGQQLQSLCDSGLNPVLALRSGLVGDFNGKSVGTISSTLLKVNPDFSDAERLRQWYITEGENTACTSLSVGGMSSMGRTDARTTVRQIKDDNLGRSEKPDWITVMGTISNVITDTFCYPACTAEVNGTRCNKKVTNNGDGMWQGEKCDHSSPNCEYRYMLQCQIQDHTGTTTFATAFQDAGHDIIGLTAQDLFSMQHEDVEKFAGIIRQTRFQLYIFKLKVKEETFSDEARVKATIVKAQKLDDTAKESRFLLGAIDNLLADDGSGSVPGVNAAAAINTGFTSNNTYATNMGGPNQFGQQASLSARMPSTPSATRFAQTCAVCGSNEHSVQNCPAVAMDMQQPAASGIMPNSYGGSSAGNANARSDLCYKCNQPGHYSRDCPGQQATSYAASAGNAGARSDLCYKCSQPGHYSRDCPGQQAASYGSSAGNANARSDLCYKCNQPGHFARDCPAQAGAPQRQGYGNGAASGGYSRQFYVGSS</sequence>
<dbReference type="InterPro" id="IPR012340">
    <property type="entry name" value="NA-bd_OB-fold"/>
</dbReference>
<dbReference type="Gene3D" id="4.10.60.10">
    <property type="entry name" value="Zinc finger, CCHC-type"/>
    <property type="match status" value="3"/>
</dbReference>
<keyword evidence="10" id="KW-0234">DNA repair</keyword>
<dbReference type="InterPro" id="IPR004591">
    <property type="entry name" value="Rfa1"/>
</dbReference>
<dbReference type="InterPro" id="IPR031657">
    <property type="entry name" value="REPA_OB_2"/>
</dbReference>
<feature type="domain" description="CCHC-type" evidence="15">
    <location>
        <begin position="871"/>
        <end position="885"/>
    </location>
</feature>
<dbReference type="FunFam" id="2.40.50.140:FF:000090">
    <property type="entry name" value="Replication protein A subunit"/>
    <property type="match status" value="1"/>
</dbReference>
<reference evidence="16" key="1">
    <citation type="submission" date="2023-07" db="EMBL/GenBank/DDBJ databases">
        <title>A chromosome-level genome assembly of Lolium multiflorum.</title>
        <authorList>
            <person name="Chen Y."/>
            <person name="Copetti D."/>
            <person name="Kolliker R."/>
            <person name="Studer B."/>
        </authorList>
    </citation>
    <scope>NUCLEOTIDE SEQUENCE</scope>
    <source>
        <strain evidence="16">02402/16</strain>
        <tissue evidence="16">Leaf</tissue>
    </source>
</reference>
<dbReference type="CDD" id="cd04474">
    <property type="entry name" value="RPA1_DBD_A"/>
    <property type="match status" value="1"/>
</dbReference>
<dbReference type="GO" id="GO:0006260">
    <property type="term" value="P:DNA replication"/>
    <property type="evidence" value="ECO:0007669"/>
    <property type="project" value="UniProtKB-KW"/>
</dbReference>
<organism evidence="16 17">
    <name type="scientific">Lolium multiflorum</name>
    <name type="common">Italian ryegrass</name>
    <name type="synonym">Lolium perenne subsp. multiflorum</name>
    <dbReference type="NCBI Taxonomy" id="4521"/>
    <lineage>
        <taxon>Eukaryota</taxon>
        <taxon>Viridiplantae</taxon>
        <taxon>Streptophyta</taxon>
        <taxon>Embryophyta</taxon>
        <taxon>Tracheophyta</taxon>
        <taxon>Spermatophyta</taxon>
        <taxon>Magnoliopsida</taxon>
        <taxon>Liliopsida</taxon>
        <taxon>Poales</taxon>
        <taxon>Poaceae</taxon>
        <taxon>BOP clade</taxon>
        <taxon>Pooideae</taxon>
        <taxon>Poodae</taxon>
        <taxon>Poeae</taxon>
        <taxon>Poeae Chloroplast Group 2 (Poeae type)</taxon>
        <taxon>Loliodinae</taxon>
        <taxon>Loliinae</taxon>
        <taxon>Lolium</taxon>
    </lineage>
</organism>
<evidence type="ECO:0000256" key="11">
    <source>
        <dbReference type="ARBA" id="ARBA00023242"/>
    </source>
</evidence>
<feature type="domain" description="CCHC-type" evidence="15">
    <location>
        <begin position="906"/>
        <end position="920"/>
    </location>
</feature>
<dbReference type="FunFam" id="2.40.50.140:FF:000041">
    <property type="entry name" value="Replication protein A subunit"/>
    <property type="match status" value="1"/>
</dbReference>
<dbReference type="Pfam" id="PF08646">
    <property type="entry name" value="Rep_fac-A_C"/>
    <property type="match status" value="1"/>
</dbReference>
<dbReference type="FunFam" id="2.40.50.140:FF:000064">
    <property type="entry name" value="Replication protein A subunit"/>
    <property type="match status" value="1"/>
</dbReference>
<dbReference type="GO" id="GO:0000724">
    <property type="term" value="P:double-strand break repair via homologous recombination"/>
    <property type="evidence" value="ECO:0007669"/>
    <property type="project" value="TreeGrafter"/>
</dbReference>
<dbReference type="GO" id="GO:0007004">
    <property type="term" value="P:telomere maintenance via telomerase"/>
    <property type="evidence" value="ECO:0007669"/>
    <property type="project" value="TreeGrafter"/>
</dbReference>
<evidence type="ECO:0000256" key="8">
    <source>
        <dbReference type="ARBA" id="ARBA00023125"/>
    </source>
</evidence>
<comment type="similarity">
    <text evidence="2 13">Belongs to the replication factor A protein 1 family.</text>
</comment>
<dbReference type="Pfam" id="PF16900">
    <property type="entry name" value="REPA_OB_2"/>
    <property type="match status" value="1"/>
</dbReference>
<dbReference type="Gene3D" id="2.40.50.140">
    <property type="entry name" value="Nucleic acid-binding proteins"/>
    <property type="match status" value="4"/>
</dbReference>
<keyword evidence="9" id="KW-0233">DNA recombination</keyword>
<dbReference type="SUPFAM" id="SSF50249">
    <property type="entry name" value="Nucleic acid-binding proteins"/>
    <property type="match status" value="4"/>
</dbReference>
<dbReference type="FunFam" id="2.40.50.140:FF:000117">
    <property type="entry name" value="Replication protein A subunit"/>
    <property type="match status" value="1"/>
</dbReference>